<protein>
    <submittedName>
        <fullName evidence="2">Bifunctional pyr operon transcriptional regulator/uracil phosphoribosyltransferase PyrR</fullName>
        <ecNumber evidence="2">2.4.2.9</ecNumber>
    </submittedName>
</protein>
<proteinExistence type="predicted"/>
<dbReference type="EC" id="2.4.2.9" evidence="2"/>
<organism evidence="2 3">
    <name type="scientific">Methylophilus methylotrophus</name>
    <name type="common">Bacterium W3A1</name>
    <dbReference type="NCBI Taxonomy" id="17"/>
    <lineage>
        <taxon>Bacteria</taxon>
        <taxon>Pseudomonadati</taxon>
        <taxon>Pseudomonadota</taxon>
        <taxon>Betaproteobacteria</taxon>
        <taxon>Nitrosomonadales</taxon>
        <taxon>Methylophilaceae</taxon>
        <taxon>Methylophilus</taxon>
    </lineage>
</organism>
<keyword evidence="2" id="KW-0328">Glycosyltransferase</keyword>
<dbReference type="EMBL" id="SSGG01000079">
    <property type="protein sequence ID" value="TXI36706.1"/>
    <property type="molecule type" value="Genomic_DNA"/>
</dbReference>
<dbReference type="Gene3D" id="3.40.50.2020">
    <property type="match status" value="1"/>
</dbReference>
<dbReference type="Proteomes" id="UP000321374">
    <property type="component" value="Unassembled WGS sequence"/>
</dbReference>
<dbReference type="STRING" id="1122236.GCA_000378225_00827"/>
<dbReference type="InterPro" id="IPR029057">
    <property type="entry name" value="PRTase-like"/>
</dbReference>
<dbReference type="CDD" id="cd06223">
    <property type="entry name" value="PRTases_typeI"/>
    <property type="match status" value="1"/>
</dbReference>
<evidence type="ECO:0000313" key="3">
    <source>
        <dbReference type="Proteomes" id="UP000321374"/>
    </source>
</evidence>
<accession>A0A5C7WH60</accession>
<evidence type="ECO:0000313" key="2">
    <source>
        <dbReference type="EMBL" id="TXI36706.1"/>
    </source>
</evidence>
<dbReference type="PANTHER" id="PTHR11608">
    <property type="entry name" value="BIFUNCTIONAL PROTEIN PYRR"/>
    <property type="match status" value="1"/>
</dbReference>
<name>A0A5C7WH60_METME</name>
<gene>
    <name evidence="2" type="primary">pyrR</name>
    <name evidence="2" type="ORF">E6Q51_04990</name>
</gene>
<reference evidence="2 3" key="1">
    <citation type="submission" date="2018-09" db="EMBL/GenBank/DDBJ databases">
        <title>Metagenome Assembled Genomes from an Advanced Water Purification Facility.</title>
        <authorList>
            <person name="Stamps B.W."/>
            <person name="Spear J.R."/>
        </authorList>
    </citation>
    <scope>NUCLEOTIDE SEQUENCE [LARGE SCALE GENOMIC DNA]</scope>
    <source>
        <strain evidence="2">Bin_42_2</strain>
    </source>
</reference>
<comment type="caution">
    <text evidence="2">The sequence shown here is derived from an EMBL/GenBank/DDBJ whole genome shotgun (WGS) entry which is preliminary data.</text>
</comment>
<evidence type="ECO:0000259" key="1">
    <source>
        <dbReference type="Pfam" id="PF00156"/>
    </source>
</evidence>
<dbReference type="SUPFAM" id="SSF53271">
    <property type="entry name" value="PRTase-like"/>
    <property type="match status" value="1"/>
</dbReference>
<dbReference type="PANTHER" id="PTHR11608:SF0">
    <property type="entry name" value="BIFUNCTIONAL PROTEIN PYRR"/>
    <property type="match status" value="1"/>
</dbReference>
<dbReference type="GO" id="GO:0004845">
    <property type="term" value="F:uracil phosphoribosyltransferase activity"/>
    <property type="evidence" value="ECO:0007669"/>
    <property type="project" value="UniProtKB-EC"/>
</dbReference>
<dbReference type="InterPro" id="IPR050137">
    <property type="entry name" value="PyrR_bifunctional"/>
</dbReference>
<sequence length="185" mass="20478">MRLPDPEQLMDRLYDQLKPQIQDNTAMVGIYTGGVWLMEKLLQRLQQDLGREIDHGKMDAAMYRDDYAKRGLKTAAQPAHIPFDVNGKHIILIDDIFYTGRTTRAVMNELFDYGRPASVKLAALINRGGAELPIRPDMVGAELPLQAHQAFELTINTLGRLSLSISESAPSATNPSSNSGDDANV</sequence>
<dbReference type="InterPro" id="IPR000836">
    <property type="entry name" value="PRTase_dom"/>
</dbReference>
<dbReference type="NCBIfam" id="NF003545">
    <property type="entry name" value="PRK05205.1-1"/>
    <property type="match status" value="1"/>
</dbReference>
<keyword evidence="2" id="KW-0808">Transferase</keyword>
<feature type="domain" description="Phosphoribosyltransferase" evidence="1">
    <location>
        <begin position="22"/>
        <end position="136"/>
    </location>
</feature>
<dbReference type="Pfam" id="PF00156">
    <property type="entry name" value="Pribosyltran"/>
    <property type="match status" value="1"/>
</dbReference>
<dbReference type="AlphaFoldDB" id="A0A5C7WH60"/>